<protein>
    <recommendedName>
        <fullName evidence="16 17">Protein translocase subunit SecA</fullName>
        <ecNumber evidence="16">7.4.2.8</ecNumber>
    </recommendedName>
</protein>
<dbReference type="Pfam" id="PF02810">
    <property type="entry name" value="SEC-C"/>
    <property type="match status" value="1"/>
</dbReference>
<dbReference type="EC" id="7.4.2.8" evidence="16"/>
<evidence type="ECO:0000256" key="1">
    <source>
        <dbReference type="ARBA" id="ARBA00001947"/>
    </source>
</evidence>
<evidence type="ECO:0000313" key="24">
    <source>
        <dbReference type="Proteomes" id="UP000272781"/>
    </source>
</evidence>
<name>A0AAJ4RDL0_9BACT</name>
<feature type="coiled-coil region" evidence="18">
    <location>
        <begin position="831"/>
        <end position="858"/>
    </location>
</feature>
<reference evidence="23 24" key="2">
    <citation type="submission" date="2018-11" db="EMBL/GenBank/DDBJ databases">
        <title>Genomic Encyclopedia of Type Strains, Phase IV (KMG-IV): sequencing the most valuable type-strain genomes for metagenomic binning, comparative biology and taxonomic classification.</title>
        <authorList>
            <person name="Goeker M."/>
        </authorList>
    </citation>
    <scope>NUCLEOTIDE SEQUENCE [LARGE SCALE GENOMIC DNA]</scope>
    <source>
        <strain evidence="23 24">DSM 27783</strain>
    </source>
</reference>
<comment type="cofactor">
    <cofactor evidence="1">
        <name>Zn(2+)</name>
        <dbReference type="ChEBI" id="CHEBI:29105"/>
    </cofactor>
</comment>
<gene>
    <name evidence="16 22" type="primary">secA</name>
    <name evidence="22" type="ORF">C6V80_05215</name>
    <name evidence="23" type="ORF">EDC58_0383</name>
</gene>
<reference evidence="22" key="3">
    <citation type="submission" date="2019-06" db="EMBL/GenBank/DDBJ databases">
        <title>A comparative analysis of the Nautiliaceae.</title>
        <authorList>
            <person name="Grosche A."/>
            <person name="Smedile F."/>
            <person name="Vetriani C."/>
        </authorList>
    </citation>
    <scope>NUCLEOTIDE SEQUENCE</scope>
    <source>
        <strain evidence="22">TB6</strain>
    </source>
</reference>
<dbReference type="RefSeq" id="WP_123351810.1">
    <property type="nucleotide sequence ID" value="NZ_CP027432.2"/>
</dbReference>
<dbReference type="NCBIfam" id="NF006630">
    <property type="entry name" value="PRK09200.1"/>
    <property type="match status" value="1"/>
</dbReference>
<comment type="similarity">
    <text evidence="3 16 17">Belongs to the SecA family.</text>
</comment>
<dbReference type="Pfam" id="PF07517">
    <property type="entry name" value="SecA_DEAD"/>
    <property type="match status" value="1"/>
</dbReference>
<dbReference type="Proteomes" id="UP000298805">
    <property type="component" value="Chromosome"/>
</dbReference>
<dbReference type="Pfam" id="PF01043">
    <property type="entry name" value="SecA_PP_bind"/>
    <property type="match status" value="1"/>
</dbReference>
<dbReference type="GO" id="GO:0043952">
    <property type="term" value="P:protein transport by the Sec complex"/>
    <property type="evidence" value="ECO:0007669"/>
    <property type="project" value="TreeGrafter"/>
</dbReference>
<proteinExistence type="inferred from homology"/>
<dbReference type="GO" id="GO:0005886">
    <property type="term" value="C:plasma membrane"/>
    <property type="evidence" value="ECO:0007669"/>
    <property type="project" value="UniProtKB-SubCell"/>
</dbReference>
<dbReference type="FunFam" id="3.40.50.300:FF:000429">
    <property type="entry name" value="Preprotein translocase subunit SecA"/>
    <property type="match status" value="1"/>
</dbReference>
<dbReference type="FunFam" id="3.90.1440.10:FF:000003">
    <property type="entry name" value="Preprotein translocase SecA subunit"/>
    <property type="match status" value="1"/>
</dbReference>
<keyword evidence="18" id="KW-0175">Coiled coil</keyword>
<evidence type="ECO:0000256" key="2">
    <source>
        <dbReference type="ARBA" id="ARBA00004170"/>
    </source>
</evidence>
<evidence type="ECO:0000256" key="3">
    <source>
        <dbReference type="ARBA" id="ARBA00007650"/>
    </source>
</evidence>
<dbReference type="PROSITE" id="PS51196">
    <property type="entry name" value="SECA_MOTOR_DEAD"/>
    <property type="match status" value="1"/>
</dbReference>
<dbReference type="HAMAP" id="MF_01382">
    <property type="entry name" value="SecA"/>
    <property type="match status" value="1"/>
</dbReference>
<evidence type="ECO:0000256" key="12">
    <source>
        <dbReference type="ARBA" id="ARBA00022927"/>
    </source>
</evidence>
<dbReference type="InterPro" id="IPR011130">
    <property type="entry name" value="SecA_preprotein_X-link_dom"/>
</dbReference>
<dbReference type="InterPro" id="IPR011116">
    <property type="entry name" value="SecA_Wing/Scaffold"/>
</dbReference>
<evidence type="ECO:0000256" key="15">
    <source>
        <dbReference type="ARBA" id="ARBA00023136"/>
    </source>
</evidence>
<dbReference type="EMBL" id="RJVK01000001">
    <property type="protein sequence ID" value="ROR40902.1"/>
    <property type="molecule type" value="Genomic_DNA"/>
</dbReference>
<dbReference type="GO" id="GO:0005829">
    <property type="term" value="C:cytosol"/>
    <property type="evidence" value="ECO:0007669"/>
    <property type="project" value="TreeGrafter"/>
</dbReference>
<dbReference type="SUPFAM" id="SSF52540">
    <property type="entry name" value="P-loop containing nucleoside triphosphate hydrolases"/>
    <property type="match status" value="2"/>
</dbReference>
<dbReference type="InterPro" id="IPR027417">
    <property type="entry name" value="P-loop_NTPase"/>
</dbReference>
<dbReference type="SMART" id="SM00490">
    <property type="entry name" value="HELICc"/>
    <property type="match status" value="1"/>
</dbReference>
<evidence type="ECO:0000256" key="5">
    <source>
        <dbReference type="ARBA" id="ARBA00022475"/>
    </source>
</evidence>
<evidence type="ECO:0000256" key="7">
    <source>
        <dbReference type="ARBA" id="ARBA00022519"/>
    </source>
</evidence>
<dbReference type="SMART" id="SM00957">
    <property type="entry name" value="SecA_DEAD"/>
    <property type="match status" value="1"/>
</dbReference>
<feature type="binding site" evidence="16">
    <location>
        <position position="95"/>
    </location>
    <ligand>
        <name>ATP</name>
        <dbReference type="ChEBI" id="CHEBI:30616"/>
    </ligand>
</feature>
<dbReference type="InterPro" id="IPR014018">
    <property type="entry name" value="SecA_motor_DEAD"/>
</dbReference>
<evidence type="ECO:0000313" key="23">
    <source>
        <dbReference type="EMBL" id="ROR40902.1"/>
    </source>
</evidence>
<keyword evidence="7" id="KW-0997">Cell inner membrane</keyword>
<dbReference type="InterPro" id="IPR036266">
    <property type="entry name" value="SecA_Wing/Scaffold_sf"/>
</dbReference>
<dbReference type="CDD" id="cd18803">
    <property type="entry name" value="SF2_C_secA"/>
    <property type="match status" value="1"/>
</dbReference>
<dbReference type="InterPro" id="IPR011115">
    <property type="entry name" value="SecA_DEAD"/>
</dbReference>
<evidence type="ECO:0000256" key="4">
    <source>
        <dbReference type="ARBA" id="ARBA00022448"/>
    </source>
</evidence>
<feature type="domain" description="Helicase ATP-binding" evidence="19">
    <location>
        <begin position="97"/>
        <end position="255"/>
    </location>
</feature>
<dbReference type="GO" id="GO:0046872">
    <property type="term" value="F:metal ion binding"/>
    <property type="evidence" value="ECO:0007669"/>
    <property type="project" value="UniProtKB-KW"/>
</dbReference>
<evidence type="ECO:0000313" key="22">
    <source>
        <dbReference type="EMBL" id="QCI28375.1"/>
    </source>
</evidence>
<dbReference type="NCBIfam" id="NF009538">
    <property type="entry name" value="PRK12904.1"/>
    <property type="match status" value="1"/>
</dbReference>
<dbReference type="GO" id="GO:0006605">
    <property type="term" value="P:protein targeting"/>
    <property type="evidence" value="ECO:0007669"/>
    <property type="project" value="UniProtKB-UniRule"/>
</dbReference>
<evidence type="ECO:0000256" key="11">
    <source>
        <dbReference type="ARBA" id="ARBA00022840"/>
    </source>
</evidence>
<keyword evidence="4 16" id="KW-0813">Transport</keyword>
<keyword evidence="15 16" id="KW-0472">Membrane</keyword>
<comment type="subcellular location">
    <subcellularLocation>
        <location evidence="16">Cell membrane</location>
        <topology evidence="16">Peripheral membrane protein</topology>
        <orientation evidence="16">Cytoplasmic side</orientation>
    </subcellularLocation>
    <subcellularLocation>
        <location evidence="16">Cytoplasm</location>
    </subcellularLocation>
    <subcellularLocation>
        <location evidence="2">Membrane</location>
        <topology evidence="2">Peripheral membrane protein</topology>
    </subcellularLocation>
    <text evidence="16">Distribution is 50-50.</text>
</comment>
<dbReference type="InterPro" id="IPR036670">
    <property type="entry name" value="SecA_X-link_sf"/>
</dbReference>
<dbReference type="GO" id="GO:0031522">
    <property type="term" value="C:cell envelope Sec protein transport complex"/>
    <property type="evidence" value="ECO:0007669"/>
    <property type="project" value="TreeGrafter"/>
</dbReference>
<keyword evidence="11 16" id="KW-0067">ATP-binding</keyword>
<evidence type="ECO:0000256" key="10">
    <source>
        <dbReference type="ARBA" id="ARBA00022833"/>
    </source>
</evidence>
<keyword evidence="25" id="KW-1185">Reference proteome</keyword>
<evidence type="ECO:0000256" key="6">
    <source>
        <dbReference type="ARBA" id="ARBA00022490"/>
    </source>
</evidence>
<dbReference type="InterPro" id="IPR000185">
    <property type="entry name" value="SecA"/>
</dbReference>
<dbReference type="CDD" id="cd17928">
    <property type="entry name" value="DEXDc_SecA"/>
    <property type="match status" value="1"/>
</dbReference>
<dbReference type="PANTHER" id="PTHR30612:SF0">
    <property type="entry name" value="CHLOROPLAST PROTEIN-TRANSPORTING ATPASE"/>
    <property type="match status" value="1"/>
</dbReference>
<feature type="domain" description="Helicase C-terminal" evidence="20">
    <location>
        <begin position="412"/>
        <end position="596"/>
    </location>
</feature>
<evidence type="ECO:0000259" key="21">
    <source>
        <dbReference type="PROSITE" id="PS51196"/>
    </source>
</evidence>
<organism evidence="23 24">
    <name type="scientific">Caminibacter pacificus</name>
    <dbReference type="NCBI Taxonomy" id="1424653"/>
    <lineage>
        <taxon>Bacteria</taxon>
        <taxon>Pseudomonadati</taxon>
        <taxon>Campylobacterota</taxon>
        <taxon>Epsilonproteobacteria</taxon>
        <taxon>Nautiliales</taxon>
        <taxon>Nautiliaceae</taxon>
        <taxon>Caminibacter</taxon>
    </lineage>
</organism>
<comment type="function">
    <text evidence="16">Part of the Sec protein translocase complex. Interacts with the SecYEG preprotein conducting channel. Has a central role in coupling the hydrolysis of ATP to the transfer of proteins into and across the cell membrane, serving as an ATP-driven molecular motor driving the stepwise translocation of polypeptide chains across the membrane.</text>
</comment>
<dbReference type="PROSITE" id="PS51194">
    <property type="entry name" value="HELICASE_CTER"/>
    <property type="match status" value="1"/>
</dbReference>
<comment type="subunit">
    <text evidence="16">Monomer and homodimer. Part of the essential Sec protein translocation apparatus which comprises SecA, SecYEG and auxiliary proteins SecDF. Other proteins may also be involved.</text>
</comment>
<dbReference type="EMBL" id="CP027432">
    <property type="protein sequence ID" value="QCI28375.1"/>
    <property type="molecule type" value="Genomic_DNA"/>
</dbReference>
<reference evidence="25" key="1">
    <citation type="submission" date="2018-03" db="EMBL/GenBank/DDBJ databases">
        <title>A comparative analysis of the Nautiliaceae.</title>
        <authorList>
            <person name="Grosche A."/>
            <person name="Smedile F."/>
            <person name="Vetriani C."/>
        </authorList>
    </citation>
    <scope>NUCLEOTIDE SEQUENCE [LARGE SCALE GENOMIC DNA]</scope>
    <source>
        <strain evidence="25">TB6</strain>
    </source>
</reference>
<evidence type="ECO:0000256" key="13">
    <source>
        <dbReference type="ARBA" id="ARBA00022967"/>
    </source>
</evidence>
<dbReference type="InterPro" id="IPR001650">
    <property type="entry name" value="Helicase_C-like"/>
</dbReference>
<evidence type="ECO:0000256" key="14">
    <source>
        <dbReference type="ARBA" id="ARBA00023010"/>
    </source>
</evidence>
<keyword evidence="9 16" id="KW-0547">Nucleotide-binding</keyword>
<dbReference type="SMART" id="SM00958">
    <property type="entry name" value="SecA_PP_bind"/>
    <property type="match status" value="1"/>
</dbReference>
<dbReference type="Gene3D" id="1.10.3060.10">
    <property type="entry name" value="Helical scaffold and wing domains of SecA"/>
    <property type="match status" value="1"/>
</dbReference>
<keyword evidence="6 16" id="KW-0963">Cytoplasm</keyword>
<dbReference type="PANTHER" id="PTHR30612">
    <property type="entry name" value="SECA INNER MEMBRANE COMPONENT OF SEC PROTEIN SECRETION SYSTEM"/>
    <property type="match status" value="1"/>
</dbReference>
<feature type="binding site" evidence="16">
    <location>
        <begin position="113"/>
        <end position="117"/>
    </location>
    <ligand>
        <name>ATP</name>
        <dbReference type="ChEBI" id="CHEBI:30616"/>
    </ligand>
</feature>
<evidence type="ECO:0000259" key="20">
    <source>
        <dbReference type="PROSITE" id="PS51194"/>
    </source>
</evidence>
<dbReference type="PRINTS" id="PR00906">
    <property type="entry name" value="SECA"/>
</dbReference>
<keyword evidence="5 16" id="KW-1003">Cell membrane</keyword>
<dbReference type="GO" id="GO:0065002">
    <property type="term" value="P:intracellular protein transmembrane transport"/>
    <property type="evidence" value="ECO:0007669"/>
    <property type="project" value="UniProtKB-UniRule"/>
</dbReference>
<evidence type="ECO:0000259" key="19">
    <source>
        <dbReference type="PROSITE" id="PS51192"/>
    </source>
</evidence>
<evidence type="ECO:0000256" key="16">
    <source>
        <dbReference type="HAMAP-Rule" id="MF_01382"/>
    </source>
</evidence>
<sequence>MVKSVFRKIFGTKNDRELKRYFKRVQEINALEPKYEKLSDEELKNEFNKIKNQVLEEIKNGADEQETLNKYLNDVFAMVREAGKRVLNMRHFDVQLVGGMVLHEGKIAEMKTGEGKTLVATLPVVLNAILGKGVHVVTVNDYLAQRDANEMGKLYDFFGFTTGVVVSGMEDYERKKAYECDVTYGTNSEFGFDYLRDNMAYEWEQKVQRGHYYAIVDEVDSILIDEARTPLIISGPANKRTEDYIRADKVAKQLEKDKHFTIDEKDKVVLLTEEGIKKAEELFGVDNLYTPENAVLAHHLDQALKANYLFKEGRDYIVRKGEVLIVDEFTGRIAEGRRFSEGLHQALEAKEGVEIQEESQTFAETTYQNYFRLYEKLAGMTGTAQTEATEFLEIYGLEVISIPTNKPVARKDLNDLVYKTEEEKFEAVVKKVKELHKKGQPVLIGTTSVQKSEYLSHLLKKEGIPHTVLNAKHHEKEAEIIAQAGRKGAVTVATNMAGRGVDIKIDDEVRELGGLYIIGTERHESRRIDNQLRGRSGRQGDPGVSQFYLSLEDDLLRIFGSDRIKNIMERLGIERGEHIDSKLVSRAIENAQKKVETMHFEARKHILKYDDVANEQRKVIYKFRDQILNPEFNISVKIDEIREEFVDYILSHAEIFEHSLPEEIDIEKLKATLKEYTGIDFNDEELKGKDYSQLREFLIKRLKEEYEKKFEDASPEDKQKIERQVLLQVLDESWRDHLYMMDILKTGIGLRGYNQKDPLVEYKKESFDLFQELIQRIKVESMKVLHNLQIEYQMPEIDPDINEFLKSLEGKDIDEILANIPEIPGEEQFENKDMDEIMKELEAQTNALKAEFEAKQRKKVKRNEPCPCGSGKKYKDCCGKSPKF</sequence>
<dbReference type="InterPro" id="IPR044722">
    <property type="entry name" value="SecA_SF2_C"/>
</dbReference>
<keyword evidence="12 16" id="KW-0653">Protein transport</keyword>
<keyword evidence="8" id="KW-0479">Metal-binding</keyword>
<evidence type="ECO:0000313" key="25">
    <source>
        <dbReference type="Proteomes" id="UP000298805"/>
    </source>
</evidence>
<evidence type="ECO:0000256" key="8">
    <source>
        <dbReference type="ARBA" id="ARBA00022723"/>
    </source>
</evidence>
<feature type="binding site" evidence="16">
    <location>
        <position position="502"/>
    </location>
    <ligand>
        <name>ATP</name>
        <dbReference type="ChEBI" id="CHEBI:30616"/>
    </ligand>
</feature>
<evidence type="ECO:0000256" key="9">
    <source>
        <dbReference type="ARBA" id="ARBA00022741"/>
    </source>
</evidence>
<keyword evidence="10" id="KW-0862">Zinc</keyword>
<dbReference type="GO" id="GO:0005524">
    <property type="term" value="F:ATP binding"/>
    <property type="evidence" value="ECO:0007669"/>
    <property type="project" value="UniProtKB-UniRule"/>
</dbReference>
<evidence type="ECO:0000256" key="17">
    <source>
        <dbReference type="RuleBase" id="RU003874"/>
    </source>
</evidence>
<dbReference type="InterPro" id="IPR004027">
    <property type="entry name" value="SEC_C_motif"/>
</dbReference>
<dbReference type="Gene3D" id="3.40.50.300">
    <property type="entry name" value="P-loop containing nucleotide triphosphate hydrolases"/>
    <property type="match status" value="3"/>
</dbReference>
<dbReference type="NCBIfam" id="TIGR00963">
    <property type="entry name" value="secA"/>
    <property type="match status" value="1"/>
</dbReference>
<accession>A0AAJ4RDL0</accession>
<dbReference type="Pfam" id="PF07516">
    <property type="entry name" value="SecA_SW"/>
    <property type="match status" value="1"/>
</dbReference>
<keyword evidence="13 16" id="KW-1278">Translocase</keyword>
<dbReference type="SUPFAM" id="SSF81767">
    <property type="entry name" value="Pre-protein crosslinking domain of SecA"/>
    <property type="match status" value="1"/>
</dbReference>
<dbReference type="Gene3D" id="3.90.1440.10">
    <property type="entry name" value="SecA, preprotein cross-linking domain"/>
    <property type="match status" value="1"/>
</dbReference>
<feature type="domain" description="SecA family profile" evidence="21">
    <location>
        <begin position="3"/>
        <end position="580"/>
    </location>
</feature>
<dbReference type="GO" id="GO:0017038">
    <property type="term" value="P:protein import"/>
    <property type="evidence" value="ECO:0007669"/>
    <property type="project" value="InterPro"/>
</dbReference>
<keyword evidence="14 16" id="KW-0811">Translocation</keyword>
<dbReference type="SUPFAM" id="SSF81886">
    <property type="entry name" value="Helical scaffold and wing domains of SecA"/>
    <property type="match status" value="1"/>
</dbReference>
<comment type="catalytic activity">
    <reaction evidence="16">
        <text>ATP + H2O + cellular proteinSide 1 = ADP + phosphate + cellular proteinSide 2.</text>
        <dbReference type="EC" id="7.4.2.8"/>
    </reaction>
</comment>
<dbReference type="Pfam" id="PF21090">
    <property type="entry name" value="P-loop_SecA"/>
    <property type="match status" value="1"/>
</dbReference>
<dbReference type="InterPro" id="IPR014001">
    <property type="entry name" value="Helicase_ATP-bd"/>
</dbReference>
<dbReference type="AlphaFoldDB" id="A0AAJ4RDL0"/>
<evidence type="ECO:0000256" key="18">
    <source>
        <dbReference type="SAM" id="Coils"/>
    </source>
</evidence>
<dbReference type="PROSITE" id="PS51192">
    <property type="entry name" value="HELICASE_ATP_BIND_1"/>
    <property type="match status" value="1"/>
</dbReference>
<dbReference type="Proteomes" id="UP000272781">
    <property type="component" value="Unassembled WGS sequence"/>
</dbReference>
<dbReference type="GO" id="GO:0008564">
    <property type="term" value="F:protein-exporting ATPase activity"/>
    <property type="evidence" value="ECO:0007669"/>
    <property type="project" value="UniProtKB-EC"/>
</dbReference>